<organism evidence="2">
    <name type="scientific">Brassica napus</name>
    <name type="common">Rape</name>
    <dbReference type="NCBI Taxonomy" id="3708"/>
    <lineage>
        <taxon>Eukaryota</taxon>
        <taxon>Viridiplantae</taxon>
        <taxon>Streptophyta</taxon>
        <taxon>Embryophyta</taxon>
        <taxon>Tracheophyta</taxon>
        <taxon>Spermatophyta</taxon>
        <taxon>Magnoliopsida</taxon>
        <taxon>eudicotyledons</taxon>
        <taxon>Gunneridae</taxon>
        <taxon>Pentapetalae</taxon>
        <taxon>rosids</taxon>
        <taxon>malvids</taxon>
        <taxon>Brassicales</taxon>
        <taxon>Brassicaceae</taxon>
        <taxon>Brassiceae</taxon>
        <taxon>Brassica</taxon>
    </lineage>
</organism>
<keyword evidence="1" id="KW-0472">Membrane</keyword>
<proteinExistence type="predicted"/>
<dbReference type="InterPro" id="IPR021924">
    <property type="entry name" value="DUF3537"/>
</dbReference>
<feature type="transmembrane region" description="Helical" evidence="1">
    <location>
        <begin position="436"/>
        <end position="458"/>
    </location>
</feature>
<accession>A0A816XPB2</accession>
<dbReference type="EMBL" id="HG994355">
    <property type="protein sequence ID" value="CAF2149157.1"/>
    <property type="molecule type" value="Genomic_DNA"/>
</dbReference>
<sequence>QLDFPLCLYFHPKNPLKIFQIPKLPFLMEKPSSEQGSREHLLHPEFPPSRFPFLSTVLWFDKSSGGTALLSWSVFFILVVGVPIISHFVLVCSDCDFHHRRPYDAVVQLSLSIFAGISFVSLSYWSRKFGMRRFLFLDKLLDVSDKVRIEYEAEIQRSKKRLMIFVLPSLTLEATYRIWWYISGSDQIPYLINPLLSNVIACTLQLSSWLYRNAIFITVCILYQITCHLQTLRLNDFARCFASEITDVGAALAEHQKIRRNLRIVSHRFRRFILLSLILVTGTQFMALLTTTRASVAVNIYEVGELALCSLILVTGVFICLRSATKITHKAQSVTSLAAKWNVCATVDSFENLHDGETPTASNVESQISTCRNEMDTSDDEEGEGDDELDNTKIHPIYANTISYQKRQALVTYLENNRAGITVYGFLVDRSWLHTIFGVELALLLWLLNKTIGMYIYWLKVNLLFPKT</sequence>
<dbReference type="PANTHER" id="PTHR31963">
    <property type="entry name" value="RAS GUANINE NUCLEOTIDE EXCHANGE FACTOR K"/>
    <property type="match status" value="1"/>
</dbReference>
<evidence type="ECO:0000313" key="2">
    <source>
        <dbReference type="EMBL" id="CAF2149157.1"/>
    </source>
</evidence>
<feature type="transmembrane region" description="Helical" evidence="1">
    <location>
        <begin position="303"/>
        <end position="321"/>
    </location>
</feature>
<evidence type="ECO:0000256" key="1">
    <source>
        <dbReference type="SAM" id="Phobius"/>
    </source>
</evidence>
<feature type="transmembrane region" description="Helical" evidence="1">
    <location>
        <begin position="69"/>
        <end position="90"/>
    </location>
</feature>
<feature type="transmembrane region" description="Helical" evidence="1">
    <location>
        <begin position="272"/>
        <end position="291"/>
    </location>
</feature>
<feature type="transmembrane region" description="Helical" evidence="1">
    <location>
        <begin position="105"/>
        <end position="125"/>
    </location>
</feature>
<dbReference type="AlphaFoldDB" id="A0A816XPB2"/>
<dbReference type="Pfam" id="PF12056">
    <property type="entry name" value="DUF3537"/>
    <property type="match status" value="1"/>
</dbReference>
<feature type="non-terminal residue" evidence="2">
    <location>
        <position position="1"/>
    </location>
</feature>
<keyword evidence="1" id="KW-1133">Transmembrane helix</keyword>
<keyword evidence="1" id="KW-0812">Transmembrane</keyword>
<reference evidence="2" key="1">
    <citation type="submission" date="2021-01" db="EMBL/GenBank/DDBJ databases">
        <authorList>
            <consortium name="Genoscope - CEA"/>
            <person name="William W."/>
        </authorList>
    </citation>
    <scope>NUCLEOTIDE SEQUENCE</scope>
</reference>
<gene>
    <name evidence="2" type="ORF">DARMORV10_A01P13640.1</name>
</gene>
<name>A0A816XPB2_BRANA</name>
<dbReference type="PANTHER" id="PTHR31963:SF17">
    <property type="entry name" value="PROTEIN, PUTATIVE (DUF3537)-RELATED"/>
    <property type="match status" value="1"/>
</dbReference>
<dbReference type="Proteomes" id="UP001295469">
    <property type="component" value="Chromosome A01"/>
</dbReference>
<protein>
    <submittedName>
        <fullName evidence="2">(rape) hypothetical protein</fullName>
    </submittedName>
</protein>